<dbReference type="EMBL" id="CDMZ01001264">
    <property type="protein sequence ID" value="CEM29876.1"/>
    <property type="molecule type" value="Genomic_DNA"/>
</dbReference>
<feature type="transmembrane region" description="Helical" evidence="1">
    <location>
        <begin position="12"/>
        <end position="30"/>
    </location>
</feature>
<dbReference type="AlphaFoldDB" id="A0A0G4GJ82"/>
<name>A0A0G4GJ82_9ALVE</name>
<reference evidence="2" key="1">
    <citation type="submission" date="2014-11" db="EMBL/GenBank/DDBJ databases">
        <authorList>
            <person name="Otto D Thomas"/>
            <person name="Naeem Raeece"/>
        </authorList>
    </citation>
    <scope>NUCLEOTIDE SEQUENCE</scope>
</reference>
<dbReference type="VEuPathDB" id="CryptoDB:Cvel_22123"/>
<proteinExistence type="predicted"/>
<keyword evidence="1" id="KW-0472">Membrane</keyword>
<evidence type="ECO:0000313" key="2">
    <source>
        <dbReference type="EMBL" id="CEM29876.1"/>
    </source>
</evidence>
<gene>
    <name evidence="2" type="ORF">Cvel_22123</name>
</gene>
<keyword evidence="1" id="KW-1133">Transmembrane helix</keyword>
<protein>
    <submittedName>
        <fullName evidence="2">Uncharacterized protein</fullName>
    </submittedName>
</protein>
<keyword evidence="1" id="KW-0812">Transmembrane</keyword>
<accession>A0A0G4GJ82</accession>
<sequence>MRSITHFLEWHAAPVKWTVFGLLLIILVAIQKGSDMGAHNHSLQSAHSNQFAKDINLQSARSDQFAKDINLQSTRSDQFAKDCHINLQSARSDQFTKDINLAMQEGWPSWWRRDTTFSFVCRRTLTLDAGDASS</sequence>
<evidence type="ECO:0000256" key="1">
    <source>
        <dbReference type="SAM" id="Phobius"/>
    </source>
</evidence>
<organism evidence="2">
    <name type="scientific">Chromera velia CCMP2878</name>
    <dbReference type="NCBI Taxonomy" id="1169474"/>
    <lineage>
        <taxon>Eukaryota</taxon>
        <taxon>Sar</taxon>
        <taxon>Alveolata</taxon>
        <taxon>Colpodellida</taxon>
        <taxon>Chromeraceae</taxon>
        <taxon>Chromera</taxon>
    </lineage>
</organism>